<keyword evidence="5 8" id="KW-0732">Signal</keyword>
<comment type="similarity">
    <text evidence="2">Belongs to the OmpP1/FadL family.</text>
</comment>
<keyword evidence="7" id="KW-0998">Cell outer membrane</keyword>
<accession>A0A7U4DQE7</accession>
<proteinExistence type="inferred from homology"/>
<dbReference type="RefSeq" id="WP_015725567.1">
    <property type="nucleotide sequence ID" value="NC_014972.1"/>
</dbReference>
<protein>
    <submittedName>
        <fullName evidence="9">Membrane protein involved in aromatic hydrocarbon degradation</fullName>
    </submittedName>
</protein>
<keyword evidence="6" id="KW-0472">Membrane</keyword>
<name>A0A7U4DQE7_DESPD</name>
<evidence type="ECO:0000256" key="5">
    <source>
        <dbReference type="ARBA" id="ARBA00022729"/>
    </source>
</evidence>
<keyword evidence="10" id="KW-1185">Reference proteome</keyword>
<dbReference type="GO" id="GO:0009279">
    <property type="term" value="C:cell outer membrane"/>
    <property type="evidence" value="ECO:0007669"/>
    <property type="project" value="UniProtKB-SubCell"/>
</dbReference>
<dbReference type="InterPro" id="IPR005017">
    <property type="entry name" value="OMPP1/FadL/TodX"/>
</dbReference>
<dbReference type="Pfam" id="PF03349">
    <property type="entry name" value="Toluene_X"/>
    <property type="match status" value="1"/>
</dbReference>
<dbReference type="GO" id="GO:0015483">
    <property type="term" value="F:long-chain fatty acid transporting porin activity"/>
    <property type="evidence" value="ECO:0007669"/>
    <property type="project" value="TreeGrafter"/>
</dbReference>
<evidence type="ECO:0000256" key="6">
    <source>
        <dbReference type="ARBA" id="ARBA00023136"/>
    </source>
</evidence>
<dbReference type="PANTHER" id="PTHR35093">
    <property type="entry name" value="OUTER MEMBRANE PROTEIN NMB0088-RELATED"/>
    <property type="match status" value="1"/>
</dbReference>
<dbReference type="KEGG" id="dpr:Despr_2909"/>
<dbReference type="Gene3D" id="2.40.160.60">
    <property type="entry name" value="Outer membrane protein transport protein (OMPP1/FadL/TodX)"/>
    <property type="match status" value="1"/>
</dbReference>
<organism evidence="9 10">
    <name type="scientific">Desulfobulbus propionicus (strain ATCC 33891 / DSM 2032 / VKM B-1956 / 1pr3)</name>
    <dbReference type="NCBI Taxonomy" id="577650"/>
    <lineage>
        <taxon>Bacteria</taxon>
        <taxon>Pseudomonadati</taxon>
        <taxon>Thermodesulfobacteriota</taxon>
        <taxon>Desulfobulbia</taxon>
        <taxon>Desulfobulbales</taxon>
        <taxon>Desulfobulbaceae</taxon>
        <taxon>Desulfobulbus</taxon>
    </lineage>
</organism>
<dbReference type="PANTHER" id="PTHR35093:SF8">
    <property type="entry name" value="OUTER MEMBRANE PROTEIN NMB0088-RELATED"/>
    <property type="match status" value="1"/>
</dbReference>
<reference evidence="9 10" key="1">
    <citation type="journal article" date="2011" name="Stand. Genomic Sci.">
        <title>Complete genome sequence of Desulfobulbus propionicus type strain (1pr3).</title>
        <authorList>
            <person name="Pagani I."/>
            <person name="Lapidus A."/>
            <person name="Nolan M."/>
            <person name="Lucas S."/>
            <person name="Hammon N."/>
            <person name="Deshpande S."/>
            <person name="Cheng J.F."/>
            <person name="Chertkov O."/>
            <person name="Davenport K."/>
            <person name="Tapia R."/>
            <person name="Han C."/>
            <person name="Goodwin L."/>
            <person name="Pitluck S."/>
            <person name="Liolios K."/>
            <person name="Mavromatis K."/>
            <person name="Ivanova N."/>
            <person name="Mikhailova N."/>
            <person name="Pati A."/>
            <person name="Chen A."/>
            <person name="Palaniappan K."/>
            <person name="Land M."/>
            <person name="Hauser L."/>
            <person name="Chang Y.J."/>
            <person name="Jeffries C.D."/>
            <person name="Detter J.C."/>
            <person name="Brambilla E."/>
            <person name="Kannan K.P."/>
            <person name="Djao O.D."/>
            <person name="Rohde M."/>
            <person name="Pukall R."/>
            <person name="Spring S."/>
            <person name="Goker M."/>
            <person name="Sikorski J."/>
            <person name="Woyke T."/>
            <person name="Bristow J."/>
            <person name="Eisen J.A."/>
            <person name="Markowitz V."/>
            <person name="Hugenholtz P."/>
            <person name="Kyrpides N.C."/>
            <person name="Klenk H.P."/>
        </authorList>
    </citation>
    <scope>NUCLEOTIDE SEQUENCE [LARGE SCALE GENOMIC DNA]</scope>
    <source>
        <strain evidence="10">ATCC 33891 / DSM 2032 / 1pr3</strain>
    </source>
</reference>
<dbReference type="AlphaFoldDB" id="A0A7U4DQE7"/>
<evidence type="ECO:0000256" key="3">
    <source>
        <dbReference type="ARBA" id="ARBA00022452"/>
    </source>
</evidence>
<comment type="subcellular location">
    <subcellularLocation>
        <location evidence="1">Cell outer membrane</location>
        <topology evidence="1">Multi-pass membrane protein</topology>
    </subcellularLocation>
</comment>
<evidence type="ECO:0000256" key="1">
    <source>
        <dbReference type="ARBA" id="ARBA00004571"/>
    </source>
</evidence>
<dbReference type="EMBL" id="CP002364">
    <property type="protein sequence ID" value="ADW19042.1"/>
    <property type="molecule type" value="Genomic_DNA"/>
</dbReference>
<gene>
    <name evidence="9" type="ordered locus">Despr_2909</name>
</gene>
<dbReference type="Proteomes" id="UP000006365">
    <property type="component" value="Chromosome"/>
</dbReference>
<evidence type="ECO:0000256" key="8">
    <source>
        <dbReference type="SAM" id="SignalP"/>
    </source>
</evidence>
<feature type="chain" id="PRO_5030960737" evidence="8">
    <location>
        <begin position="22"/>
        <end position="410"/>
    </location>
</feature>
<evidence type="ECO:0000313" key="10">
    <source>
        <dbReference type="Proteomes" id="UP000006365"/>
    </source>
</evidence>
<evidence type="ECO:0000256" key="4">
    <source>
        <dbReference type="ARBA" id="ARBA00022692"/>
    </source>
</evidence>
<evidence type="ECO:0000256" key="7">
    <source>
        <dbReference type="ARBA" id="ARBA00023237"/>
    </source>
</evidence>
<sequence length="410" mass="44927">MNKLPAAVGLILLTATGSALASGYRIPEQSVNSTARAGSYVAYTPGADAAYYNPANMSWLEDRAYLEADATWIHLNSVAYADSRSSSLNGSSEAENFFMPTFFAVSPDYNNFRVGFSVTAPAGLSKRWQDPYPRTFAEEFSLKVFEFNPTLSYKFSDRLAVGAGVRAIYVDGKVKSNGIIDHYGSTAIRDMDGDALEAGYNLAVTARPTEDMNISVTYRSEVDLGIEGHADLNTNVLSGRYSGDTGVEIPLPAILAVAVSYTFFDQLTVELEYDQTYWSDYAYLDFTYPAPFANPVFAAAFDDAKAKHWSDTNAWRLSVTYDLKNDFILMAGFAIDENPVPEATLGFELPDSDALLYSAGVRYKVNKDMELGVAYLYDDKESRSVNNGTVKGTIDEAGAHLLTFGLTYAF</sequence>
<keyword evidence="4" id="KW-0812">Transmembrane</keyword>
<evidence type="ECO:0000313" key="9">
    <source>
        <dbReference type="EMBL" id="ADW19042.1"/>
    </source>
</evidence>
<dbReference type="SUPFAM" id="SSF56935">
    <property type="entry name" value="Porins"/>
    <property type="match status" value="1"/>
</dbReference>
<feature type="signal peptide" evidence="8">
    <location>
        <begin position="1"/>
        <end position="21"/>
    </location>
</feature>
<keyword evidence="3" id="KW-1134">Transmembrane beta strand</keyword>
<evidence type="ECO:0000256" key="2">
    <source>
        <dbReference type="ARBA" id="ARBA00008163"/>
    </source>
</evidence>